<dbReference type="EC" id="3.6.1.41" evidence="1"/>
<dbReference type="GO" id="GO:0008803">
    <property type="term" value="F:bis(5'-nucleosyl)-tetraphosphatase (symmetrical) activity"/>
    <property type="evidence" value="ECO:0007669"/>
    <property type="project" value="UniProtKB-EC"/>
</dbReference>
<evidence type="ECO:0000313" key="9">
    <source>
        <dbReference type="Proteomes" id="UP000023561"/>
    </source>
</evidence>
<dbReference type="NCBIfam" id="TIGR00277">
    <property type="entry name" value="HDIG"/>
    <property type="match status" value="1"/>
</dbReference>
<dbReference type="InterPro" id="IPR003607">
    <property type="entry name" value="HD/PDEase_dom"/>
</dbReference>
<accession>A0A023DB00</accession>
<evidence type="ECO:0000256" key="4">
    <source>
        <dbReference type="ARBA" id="ARBA00022801"/>
    </source>
</evidence>
<proteinExistence type="predicted"/>
<comment type="caution">
    <text evidence="8">The sequence shown here is derived from an EMBL/GenBank/DDBJ whole genome shotgun (WGS) entry which is preliminary data.</text>
</comment>
<dbReference type="InterPro" id="IPR006674">
    <property type="entry name" value="HD_domain"/>
</dbReference>
<dbReference type="Pfam" id="PF01966">
    <property type="entry name" value="HD"/>
    <property type="match status" value="1"/>
</dbReference>
<dbReference type="GeneID" id="301193879"/>
<protein>
    <recommendedName>
        <fullName evidence="1">bis(5'-nucleosyl)-tetraphosphatase (symmetrical)</fullName>
        <ecNumber evidence="1">3.6.1.41</ecNumber>
    </recommendedName>
</protein>
<evidence type="ECO:0000259" key="7">
    <source>
        <dbReference type="PROSITE" id="PS51831"/>
    </source>
</evidence>
<evidence type="ECO:0000256" key="3">
    <source>
        <dbReference type="ARBA" id="ARBA00022741"/>
    </source>
</evidence>
<reference evidence="8 9" key="1">
    <citation type="submission" date="2014-04" db="EMBL/GenBank/DDBJ databases">
        <title>Whole genome shotgun sequence of Geobacillus caldoxylosilyticus NBRC 107762.</title>
        <authorList>
            <person name="Hosoyama A."/>
            <person name="Hosoyama Y."/>
            <person name="Katano-Makiyama Y."/>
            <person name="Tsuchikane K."/>
            <person name="Ohji S."/>
            <person name="Ichikawa N."/>
            <person name="Yamazoe A."/>
            <person name="Fujita N."/>
        </authorList>
    </citation>
    <scope>NUCLEOTIDE SEQUENCE [LARGE SCALE GENOMIC DNA]</scope>
    <source>
        <strain evidence="8 9">NBRC 107762</strain>
    </source>
</reference>
<dbReference type="OrthoDB" id="9782134at2"/>
<dbReference type="AlphaFoldDB" id="A0A023DB00"/>
<evidence type="ECO:0000313" key="8">
    <source>
        <dbReference type="EMBL" id="GAJ38141.1"/>
    </source>
</evidence>
<comment type="catalytic activity">
    <reaction evidence="6">
        <text>P(1),P(4)-bis(5'-adenosyl) tetraphosphate + H2O = 2 ADP + 2 H(+)</text>
        <dbReference type="Rhea" id="RHEA:24252"/>
        <dbReference type="ChEBI" id="CHEBI:15377"/>
        <dbReference type="ChEBI" id="CHEBI:15378"/>
        <dbReference type="ChEBI" id="CHEBI:58141"/>
        <dbReference type="ChEBI" id="CHEBI:456216"/>
        <dbReference type="EC" id="3.6.1.41"/>
    </reaction>
</comment>
<keyword evidence="2" id="KW-0479">Metal-binding</keyword>
<sequence length="192" mass="22275">MERQEALTIVKKQLTEHRYQHTIGVMETAIELAKRYGADVKKAELAAIFHDYAKFRPKEEMKQIILEQNMPKDLLSYNTELWHAPVGAYLVKTEVGISDEEILNAIRYHTSGRANMTVLEKVVYLADYIEPGRIFPGVEEVRDLAKQDLNKALIRAVQNTIQFLLKKNQLIYPDTIHTYNSLIMEIKGEWEK</sequence>
<dbReference type="GO" id="GO:0000166">
    <property type="term" value="F:nucleotide binding"/>
    <property type="evidence" value="ECO:0007669"/>
    <property type="project" value="UniProtKB-KW"/>
</dbReference>
<dbReference type="SUPFAM" id="SSF109604">
    <property type="entry name" value="HD-domain/PDEase-like"/>
    <property type="match status" value="1"/>
</dbReference>
<dbReference type="SMART" id="SM00471">
    <property type="entry name" value="HDc"/>
    <property type="match status" value="1"/>
</dbReference>
<evidence type="ECO:0000256" key="1">
    <source>
        <dbReference type="ARBA" id="ARBA00012506"/>
    </source>
</evidence>
<organism evidence="8 9">
    <name type="scientific">Parageobacillus caldoxylosilyticus NBRC 107762</name>
    <dbReference type="NCBI Taxonomy" id="1220594"/>
    <lineage>
        <taxon>Bacteria</taxon>
        <taxon>Bacillati</taxon>
        <taxon>Bacillota</taxon>
        <taxon>Bacilli</taxon>
        <taxon>Bacillales</taxon>
        <taxon>Anoxybacillaceae</taxon>
        <taxon>Saccharococcus</taxon>
    </lineage>
</organism>
<evidence type="ECO:0000256" key="6">
    <source>
        <dbReference type="ARBA" id="ARBA00049417"/>
    </source>
</evidence>
<keyword evidence="3" id="KW-0547">Nucleotide-binding</keyword>
<keyword evidence="5" id="KW-0408">Iron</keyword>
<evidence type="ECO:0000256" key="5">
    <source>
        <dbReference type="ARBA" id="ARBA00023004"/>
    </source>
</evidence>
<dbReference type="RefSeq" id="WP_017435606.1">
    <property type="nucleotide sequence ID" value="NZ_BAWO01000001.1"/>
</dbReference>
<dbReference type="NCBIfam" id="TIGR00488">
    <property type="entry name" value="bis(5'-nucleosyl)-tetraphosphatase (symmetrical) YqeK"/>
    <property type="match status" value="1"/>
</dbReference>
<dbReference type="CDD" id="cd00077">
    <property type="entry name" value="HDc"/>
    <property type="match status" value="1"/>
</dbReference>
<dbReference type="PANTHER" id="PTHR35795:SF1">
    <property type="entry name" value="BIS(5'-NUCLEOSYL)-TETRAPHOSPHATASE, SYMMETRICAL"/>
    <property type="match status" value="1"/>
</dbReference>
<keyword evidence="4" id="KW-0378">Hydrolase</keyword>
<evidence type="ECO:0000256" key="2">
    <source>
        <dbReference type="ARBA" id="ARBA00022723"/>
    </source>
</evidence>
<dbReference type="InterPro" id="IPR006675">
    <property type="entry name" value="HDIG_dom"/>
</dbReference>
<dbReference type="Gene3D" id="1.10.3210.10">
    <property type="entry name" value="Hypothetical protein af1432"/>
    <property type="match status" value="1"/>
</dbReference>
<dbReference type="GO" id="GO:0046872">
    <property type="term" value="F:metal ion binding"/>
    <property type="evidence" value="ECO:0007669"/>
    <property type="project" value="UniProtKB-KW"/>
</dbReference>
<gene>
    <name evidence="8" type="ORF">GCA01S_001_00870</name>
</gene>
<feature type="domain" description="HD" evidence="7">
    <location>
        <begin position="18"/>
        <end position="132"/>
    </location>
</feature>
<dbReference type="PANTHER" id="PTHR35795">
    <property type="entry name" value="SLR1885 PROTEIN"/>
    <property type="match status" value="1"/>
</dbReference>
<dbReference type="PROSITE" id="PS51831">
    <property type="entry name" value="HD"/>
    <property type="match status" value="1"/>
</dbReference>
<dbReference type="InterPro" id="IPR005249">
    <property type="entry name" value="YqeK"/>
</dbReference>
<keyword evidence="9" id="KW-1185">Reference proteome</keyword>
<dbReference type="Proteomes" id="UP000023561">
    <property type="component" value="Unassembled WGS sequence"/>
</dbReference>
<name>A0A023DB00_9BACL</name>
<dbReference type="EMBL" id="BAWO01000001">
    <property type="protein sequence ID" value="GAJ38141.1"/>
    <property type="molecule type" value="Genomic_DNA"/>
</dbReference>
<dbReference type="InterPro" id="IPR051094">
    <property type="entry name" value="Diverse_Catalytic_Enzymes"/>
</dbReference>